<accession>A0ABW5X6H9</accession>
<dbReference type="Pfam" id="PF14100">
    <property type="entry name" value="DUF6807"/>
    <property type="match status" value="1"/>
</dbReference>
<protein>
    <submittedName>
        <fullName evidence="1">DUF6807 family protein</fullName>
    </submittedName>
</protein>
<keyword evidence="2" id="KW-1185">Reference proteome</keyword>
<gene>
    <name evidence="1" type="ORF">ACFSYS_11130</name>
</gene>
<dbReference type="Proteomes" id="UP001597438">
    <property type="component" value="Unassembled WGS sequence"/>
</dbReference>
<reference evidence="2" key="1">
    <citation type="journal article" date="2019" name="Int. J. Syst. Evol. Microbiol.">
        <title>The Global Catalogue of Microorganisms (GCM) 10K type strain sequencing project: providing services to taxonomists for standard genome sequencing and annotation.</title>
        <authorList>
            <consortium name="The Broad Institute Genomics Platform"/>
            <consortium name="The Broad Institute Genome Sequencing Center for Infectious Disease"/>
            <person name="Wu L."/>
            <person name="Ma J."/>
        </authorList>
    </citation>
    <scope>NUCLEOTIDE SEQUENCE [LARGE SCALE GENOMIC DNA]</scope>
    <source>
        <strain evidence="2">KCTC 52925</strain>
    </source>
</reference>
<comment type="caution">
    <text evidence="1">The sequence shown here is derived from an EMBL/GenBank/DDBJ whole genome shotgun (WGS) entry which is preliminary data.</text>
</comment>
<dbReference type="InterPro" id="IPR029475">
    <property type="entry name" value="DUF6807"/>
</dbReference>
<dbReference type="EMBL" id="JBHUOJ010000026">
    <property type="protein sequence ID" value="MFD2833843.1"/>
    <property type="molecule type" value="Genomic_DNA"/>
</dbReference>
<evidence type="ECO:0000313" key="2">
    <source>
        <dbReference type="Proteomes" id="UP001597438"/>
    </source>
</evidence>
<organism evidence="1 2">
    <name type="scientific">Christiangramia antarctica</name>
    <dbReference type="NCBI Taxonomy" id="2058158"/>
    <lineage>
        <taxon>Bacteria</taxon>
        <taxon>Pseudomonadati</taxon>
        <taxon>Bacteroidota</taxon>
        <taxon>Flavobacteriia</taxon>
        <taxon>Flavobacteriales</taxon>
        <taxon>Flavobacteriaceae</taxon>
        <taxon>Christiangramia</taxon>
    </lineage>
</organism>
<sequence length="311" mass="35795">MNWKLMNIVCNQNLGIFLFLFVPYFGVSQNLEFQDEKEGLLLLENGQPRYFYRSLPYGNSEFTRANYIHPLYGLDGEVLTEDFPEDHPHHHGIFWAWHQLYAEGKRIADPWLNEGITWRVVDTETQIKENRALLFSEIEWIEVETDKVVIKEDLIVEFERIGKDMFSLNLDIELTALIDGVAIGGSEDKKGYGGFSARINLPEDVSFRSRKGNVEPTNLALEAGPWIDISRNFGSSRNDPSGITIMGEPTKLPSYKGWILRNANSMQNMAFPGQTLIAIPKGETLRFRNQLLIHRNLNICEIDEMYKKFSN</sequence>
<evidence type="ECO:0000313" key="1">
    <source>
        <dbReference type="EMBL" id="MFD2833843.1"/>
    </source>
</evidence>
<name>A0ABW5X6H9_9FLAO</name>
<dbReference type="RefSeq" id="WP_378212860.1">
    <property type="nucleotide sequence ID" value="NZ_JBHUOJ010000026.1"/>
</dbReference>
<proteinExistence type="predicted"/>